<dbReference type="GO" id="GO:0005524">
    <property type="term" value="F:ATP binding"/>
    <property type="evidence" value="ECO:0007669"/>
    <property type="project" value="UniProtKB-KW"/>
</dbReference>
<gene>
    <name evidence="7" type="ORF">C5L14_29255</name>
</gene>
<dbReference type="PROSITE" id="PS00211">
    <property type="entry name" value="ABC_TRANSPORTER_1"/>
    <property type="match status" value="1"/>
</dbReference>
<protein>
    <submittedName>
        <fullName evidence="7">ABC transporter ATP-binding protein</fullName>
    </submittedName>
</protein>
<dbReference type="InterPro" id="IPR003593">
    <property type="entry name" value="AAA+_ATPase"/>
</dbReference>
<keyword evidence="3" id="KW-0813">Transport</keyword>
<dbReference type="InterPro" id="IPR017871">
    <property type="entry name" value="ABC_transporter-like_CS"/>
</dbReference>
<dbReference type="InterPro" id="IPR050093">
    <property type="entry name" value="ABC_SmlMolc_Importer"/>
</dbReference>
<dbReference type="OrthoDB" id="9802264at2"/>
<evidence type="ECO:0000256" key="1">
    <source>
        <dbReference type="ARBA" id="ARBA00004417"/>
    </source>
</evidence>
<organism evidence="7 8">
    <name type="scientific">Labrys okinawensis</name>
    <dbReference type="NCBI Taxonomy" id="346911"/>
    <lineage>
        <taxon>Bacteria</taxon>
        <taxon>Pseudomonadati</taxon>
        <taxon>Pseudomonadota</taxon>
        <taxon>Alphaproteobacteria</taxon>
        <taxon>Hyphomicrobiales</taxon>
        <taxon>Xanthobacteraceae</taxon>
        <taxon>Labrys</taxon>
    </lineage>
</organism>
<dbReference type="SMART" id="SM00382">
    <property type="entry name" value="AAA"/>
    <property type="match status" value="1"/>
</dbReference>
<comment type="subcellular location">
    <subcellularLocation>
        <location evidence="1">Cell inner membrane</location>
        <topology evidence="1">Peripheral membrane protein</topology>
    </subcellularLocation>
</comment>
<reference evidence="7 8" key="1">
    <citation type="submission" date="2018-02" db="EMBL/GenBank/DDBJ databases">
        <title>Whole genome sequencing of endophytic bacterium.</title>
        <authorList>
            <person name="Eedara R."/>
            <person name="Podile A.R."/>
        </authorList>
    </citation>
    <scope>NUCLEOTIDE SEQUENCE [LARGE SCALE GENOMIC DNA]</scope>
    <source>
        <strain evidence="7 8">RP1T</strain>
    </source>
</reference>
<evidence type="ECO:0000313" key="7">
    <source>
        <dbReference type="EMBL" id="PRH83956.1"/>
    </source>
</evidence>
<name>A0A2S9Q3M0_9HYPH</name>
<keyword evidence="8" id="KW-1185">Reference proteome</keyword>
<dbReference type="SUPFAM" id="SSF50331">
    <property type="entry name" value="MOP-like"/>
    <property type="match status" value="1"/>
</dbReference>
<dbReference type="AlphaFoldDB" id="A0A2S9Q3M0"/>
<dbReference type="InterPro" id="IPR027417">
    <property type="entry name" value="P-loop_NTPase"/>
</dbReference>
<dbReference type="SUPFAM" id="SSF52540">
    <property type="entry name" value="P-loop containing nucleoside triphosphate hydrolases"/>
    <property type="match status" value="1"/>
</dbReference>
<dbReference type="Pfam" id="PF00005">
    <property type="entry name" value="ABC_tran"/>
    <property type="match status" value="1"/>
</dbReference>
<evidence type="ECO:0000256" key="3">
    <source>
        <dbReference type="ARBA" id="ARBA00022448"/>
    </source>
</evidence>
<proteinExistence type="inferred from homology"/>
<evidence type="ECO:0000259" key="6">
    <source>
        <dbReference type="PROSITE" id="PS50893"/>
    </source>
</evidence>
<evidence type="ECO:0000256" key="2">
    <source>
        <dbReference type="ARBA" id="ARBA00005417"/>
    </source>
</evidence>
<dbReference type="PANTHER" id="PTHR42781:SF4">
    <property type="entry name" value="SPERMIDINE_PUTRESCINE IMPORT ATP-BINDING PROTEIN POTA"/>
    <property type="match status" value="1"/>
</dbReference>
<dbReference type="GO" id="GO:0043190">
    <property type="term" value="C:ATP-binding cassette (ABC) transporter complex"/>
    <property type="evidence" value="ECO:0007669"/>
    <property type="project" value="InterPro"/>
</dbReference>
<dbReference type="InterPro" id="IPR008995">
    <property type="entry name" value="Mo/tungstate-bd_C_term_dom"/>
</dbReference>
<keyword evidence="4" id="KW-0547">Nucleotide-binding</keyword>
<sequence length="364" mass="38662">MVHDLELIKVGKVYDNGTPAVAGFDLAVAKGEFIAFLGPSGCGKTTTLRMIAGFEAISSGDMLIKGTRINDVPPERRPTSMIFQNYALFPHMTVRRNVGYGLEVKGLAKAEREAKVDRILATLGLEDVADKRPDKLSGGQRQRIALARGLIVEPDILLLDEPLGALDANLRKAIQNELKLLQKRLGVTFVFVTHAQSEALALSDRIVVMNQGRVEQISPPHQLYTRPNTPFVAQFIGRNTILDGSVGGVEDGRAVVDTPLGILRGTANGALAEGSAAKIVVPAEAIEVRSASEARATGMGNAIAATVRRLDVVGHISHLSVELPGGRAVSLEAHVEKYPPGLFAPGGEVVLAWNAAEATVIPAA</sequence>
<dbReference type="Pfam" id="PF08402">
    <property type="entry name" value="TOBE_2"/>
    <property type="match status" value="1"/>
</dbReference>
<accession>A0A2S9Q3M0</accession>
<dbReference type="FunFam" id="3.40.50.300:FF:000042">
    <property type="entry name" value="Maltose/maltodextrin ABC transporter, ATP-binding protein"/>
    <property type="match status" value="1"/>
</dbReference>
<dbReference type="EMBL" id="PUEJ01000017">
    <property type="protein sequence ID" value="PRH83956.1"/>
    <property type="molecule type" value="Genomic_DNA"/>
</dbReference>
<dbReference type="GO" id="GO:0016887">
    <property type="term" value="F:ATP hydrolysis activity"/>
    <property type="evidence" value="ECO:0007669"/>
    <property type="project" value="InterPro"/>
</dbReference>
<dbReference type="GO" id="GO:0140359">
    <property type="term" value="F:ABC-type transporter activity"/>
    <property type="evidence" value="ECO:0007669"/>
    <property type="project" value="UniProtKB-ARBA"/>
</dbReference>
<feature type="domain" description="ABC transporter" evidence="6">
    <location>
        <begin position="5"/>
        <end position="236"/>
    </location>
</feature>
<evidence type="ECO:0000256" key="4">
    <source>
        <dbReference type="ARBA" id="ARBA00022741"/>
    </source>
</evidence>
<dbReference type="InterPro" id="IPR013611">
    <property type="entry name" value="Transp-assoc_OB_typ2"/>
</dbReference>
<evidence type="ECO:0000313" key="8">
    <source>
        <dbReference type="Proteomes" id="UP000237682"/>
    </source>
</evidence>
<comment type="similarity">
    <text evidence="2">Belongs to the ABC transporter superfamily.</text>
</comment>
<keyword evidence="5 7" id="KW-0067">ATP-binding</keyword>
<dbReference type="PANTHER" id="PTHR42781">
    <property type="entry name" value="SPERMIDINE/PUTRESCINE IMPORT ATP-BINDING PROTEIN POTA"/>
    <property type="match status" value="1"/>
</dbReference>
<dbReference type="InterPro" id="IPR003439">
    <property type="entry name" value="ABC_transporter-like_ATP-bd"/>
</dbReference>
<comment type="caution">
    <text evidence="7">The sequence shown here is derived from an EMBL/GenBank/DDBJ whole genome shotgun (WGS) entry which is preliminary data.</text>
</comment>
<dbReference type="Gene3D" id="3.40.50.300">
    <property type="entry name" value="P-loop containing nucleotide triphosphate hydrolases"/>
    <property type="match status" value="1"/>
</dbReference>
<dbReference type="PROSITE" id="PS50893">
    <property type="entry name" value="ABC_TRANSPORTER_2"/>
    <property type="match status" value="1"/>
</dbReference>
<dbReference type="Proteomes" id="UP000237682">
    <property type="component" value="Unassembled WGS sequence"/>
</dbReference>
<dbReference type="Gene3D" id="2.40.50.100">
    <property type="match status" value="1"/>
</dbReference>
<dbReference type="RefSeq" id="WP_105865591.1">
    <property type="nucleotide sequence ID" value="NZ_PUEJ01000017.1"/>
</dbReference>
<evidence type="ECO:0000256" key="5">
    <source>
        <dbReference type="ARBA" id="ARBA00022840"/>
    </source>
</evidence>